<protein>
    <submittedName>
        <fullName evidence="1">Uncharacterized protein</fullName>
    </submittedName>
</protein>
<reference evidence="1" key="1">
    <citation type="submission" date="2020-05" db="EMBL/GenBank/DDBJ databases">
        <authorList>
            <person name="Chiriac C."/>
            <person name="Salcher M."/>
            <person name="Ghai R."/>
            <person name="Kavagutti S V."/>
        </authorList>
    </citation>
    <scope>NUCLEOTIDE SEQUENCE</scope>
</reference>
<sequence>MSGAGRIKRDASDSERLVEIKDANRVYQVSAADIKSLHHEASVQGKEAVFLIVFKNGFELEGIVRRSAKLK</sequence>
<name>A0A6J5Q5J7_9CAUD</name>
<organism evidence="1">
    <name type="scientific">uncultured Caudovirales phage</name>
    <dbReference type="NCBI Taxonomy" id="2100421"/>
    <lineage>
        <taxon>Viruses</taxon>
        <taxon>Duplodnaviria</taxon>
        <taxon>Heunggongvirae</taxon>
        <taxon>Uroviricota</taxon>
        <taxon>Caudoviricetes</taxon>
        <taxon>Peduoviridae</taxon>
        <taxon>Maltschvirus</taxon>
        <taxon>Maltschvirus maltsch</taxon>
    </lineage>
</organism>
<dbReference type="EMBL" id="LR796937">
    <property type="protein sequence ID" value="CAB4176761.1"/>
    <property type="molecule type" value="Genomic_DNA"/>
</dbReference>
<proteinExistence type="predicted"/>
<gene>
    <name evidence="1" type="ORF">UFOVP978_60</name>
</gene>
<accession>A0A6J5Q5J7</accession>
<evidence type="ECO:0000313" key="1">
    <source>
        <dbReference type="EMBL" id="CAB4176761.1"/>
    </source>
</evidence>